<keyword evidence="5" id="KW-0564">Palmitate</keyword>
<dbReference type="Proteomes" id="UP000279259">
    <property type="component" value="Unassembled WGS sequence"/>
</dbReference>
<feature type="region of interest" description="Disordered" evidence="9">
    <location>
        <begin position="235"/>
        <end position="279"/>
    </location>
</feature>
<evidence type="ECO:0000256" key="8">
    <source>
        <dbReference type="RuleBase" id="RU079119"/>
    </source>
</evidence>
<evidence type="ECO:0000256" key="6">
    <source>
        <dbReference type="ARBA" id="ARBA00023288"/>
    </source>
</evidence>
<comment type="similarity">
    <text evidence="8">Belongs to the DHHC palmitoyltransferase family.</text>
</comment>
<comment type="caution">
    <text evidence="11">The sequence shown here is derived from an EMBL/GenBank/DDBJ whole genome shotgun (WGS) entry which is preliminary data.</text>
</comment>
<keyword evidence="4 8" id="KW-0472">Membrane</keyword>
<feature type="transmembrane region" description="Helical" evidence="8">
    <location>
        <begin position="44"/>
        <end position="69"/>
    </location>
</feature>
<keyword evidence="8" id="KW-0808">Transferase</keyword>
<evidence type="ECO:0000256" key="7">
    <source>
        <dbReference type="ARBA" id="ARBA00048048"/>
    </source>
</evidence>
<evidence type="ECO:0000259" key="10">
    <source>
        <dbReference type="Pfam" id="PF01529"/>
    </source>
</evidence>
<organism evidence="11 12">
    <name type="scientific">Saitozyma podzolica</name>
    <dbReference type="NCBI Taxonomy" id="1890683"/>
    <lineage>
        <taxon>Eukaryota</taxon>
        <taxon>Fungi</taxon>
        <taxon>Dikarya</taxon>
        <taxon>Basidiomycota</taxon>
        <taxon>Agaricomycotina</taxon>
        <taxon>Tremellomycetes</taxon>
        <taxon>Tremellales</taxon>
        <taxon>Trimorphomycetaceae</taxon>
        <taxon>Saitozyma</taxon>
    </lineage>
</organism>
<sequence length="473" mass="51857">MPRATWFIQQIIPPALLSYFFWAWKTCVTEIGPRYIGVQLGYPVLGWGYTILATVLISSATVLFLRLYFLPSSQSVPPSQLPPAISRREVIFECLSPEEAAAILDAEGSSSDSTERGPIDPPAPETETENGEREPVLNRCWKGRCNGRWKPARARHCSECGTCRAGFDHHCAFVSGVGFSMPCNQLQFAVDSPPNRSTSVVLSNRGQLAPLSPLAPLARLATGRADPAPVPVRKLPHNTAHPDLHPPPHSHTPISLPPLPTSIPPHGITRSRGVPTLPDRRGSEEMVRLVAVLDDSGRAGGAALAITSIKLILDSHLTIDRERSRAHARTLHAISLLEASNRPIPPGLSRDLERFSSTHYFFVPFPDPSSHAASASPASPASPVSSAAPVTPPPRIRGIILPTLPNERVYDIGTRRNWEQVMGKGWGWVLPWNALRRGMTLDEILNWPIAPEVAHRLRDEARRRIEVHDDDTA</sequence>
<dbReference type="OrthoDB" id="302728at2759"/>
<name>A0A427YKY6_9TREE</name>
<dbReference type="Pfam" id="PF01529">
    <property type="entry name" value="DHHC"/>
    <property type="match status" value="1"/>
</dbReference>
<reference evidence="11 12" key="1">
    <citation type="submission" date="2018-11" db="EMBL/GenBank/DDBJ databases">
        <title>Genome sequence of Saitozyma podzolica DSM 27192.</title>
        <authorList>
            <person name="Aliyu H."/>
            <person name="Gorte O."/>
            <person name="Ochsenreither K."/>
        </authorList>
    </citation>
    <scope>NUCLEOTIDE SEQUENCE [LARGE SCALE GENOMIC DNA]</scope>
    <source>
        <strain evidence="11 12">DSM 27192</strain>
    </source>
</reference>
<feature type="domain" description="Palmitoyltransferase DHHC" evidence="10">
    <location>
        <begin position="144"/>
        <end position="175"/>
    </location>
</feature>
<dbReference type="AlphaFoldDB" id="A0A427YKY6"/>
<dbReference type="STRING" id="1890683.A0A427YKY6"/>
<keyword evidence="8" id="KW-0012">Acyltransferase</keyword>
<feature type="region of interest" description="Disordered" evidence="9">
    <location>
        <begin position="106"/>
        <end position="134"/>
    </location>
</feature>
<protein>
    <recommendedName>
        <fullName evidence="8">Palmitoyltransferase</fullName>
        <ecNumber evidence="8">2.3.1.225</ecNumber>
    </recommendedName>
</protein>
<gene>
    <name evidence="11" type="ORF">EHS25_009098</name>
</gene>
<evidence type="ECO:0000256" key="3">
    <source>
        <dbReference type="ARBA" id="ARBA00022989"/>
    </source>
</evidence>
<keyword evidence="3 8" id="KW-1133">Transmembrane helix</keyword>
<feature type="compositionally biased region" description="Pro residues" evidence="9">
    <location>
        <begin position="247"/>
        <end position="263"/>
    </location>
</feature>
<feature type="transmembrane region" description="Helical" evidence="8">
    <location>
        <begin position="6"/>
        <end position="24"/>
    </location>
</feature>
<accession>A0A427YKY6</accession>
<dbReference type="EC" id="2.3.1.225" evidence="8"/>
<evidence type="ECO:0000313" key="11">
    <source>
        <dbReference type="EMBL" id="RSH91729.1"/>
    </source>
</evidence>
<dbReference type="GO" id="GO:0019706">
    <property type="term" value="F:protein-cysteine S-palmitoyltransferase activity"/>
    <property type="evidence" value="ECO:0007669"/>
    <property type="project" value="UniProtKB-EC"/>
</dbReference>
<evidence type="ECO:0000256" key="5">
    <source>
        <dbReference type="ARBA" id="ARBA00023139"/>
    </source>
</evidence>
<dbReference type="InterPro" id="IPR001594">
    <property type="entry name" value="Palmitoyltrfase_DHHC"/>
</dbReference>
<dbReference type="PROSITE" id="PS50216">
    <property type="entry name" value="DHHC"/>
    <property type="match status" value="1"/>
</dbReference>
<keyword evidence="12" id="KW-1185">Reference proteome</keyword>
<evidence type="ECO:0000256" key="4">
    <source>
        <dbReference type="ARBA" id="ARBA00023136"/>
    </source>
</evidence>
<dbReference type="GO" id="GO:0016020">
    <property type="term" value="C:membrane"/>
    <property type="evidence" value="ECO:0007669"/>
    <property type="project" value="UniProtKB-SubCell"/>
</dbReference>
<evidence type="ECO:0000256" key="2">
    <source>
        <dbReference type="ARBA" id="ARBA00022692"/>
    </source>
</evidence>
<evidence type="ECO:0000256" key="1">
    <source>
        <dbReference type="ARBA" id="ARBA00004141"/>
    </source>
</evidence>
<proteinExistence type="inferred from homology"/>
<comment type="subcellular location">
    <subcellularLocation>
        <location evidence="1">Membrane</location>
        <topology evidence="1">Multi-pass membrane protein</topology>
    </subcellularLocation>
</comment>
<evidence type="ECO:0000313" key="12">
    <source>
        <dbReference type="Proteomes" id="UP000279259"/>
    </source>
</evidence>
<comment type="catalytic activity">
    <reaction evidence="7 8">
        <text>L-cysteinyl-[protein] + hexadecanoyl-CoA = S-hexadecanoyl-L-cysteinyl-[protein] + CoA</text>
        <dbReference type="Rhea" id="RHEA:36683"/>
        <dbReference type="Rhea" id="RHEA-COMP:10131"/>
        <dbReference type="Rhea" id="RHEA-COMP:11032"/>
        <dbReference type="ChEBI" id="CHEBI:29950"/>
        <dbReference type="ChEBI" id="CHEBI:57287"/>
        <dbReference type="ChEBI" id="CHEBI:57379"/>
        <dbReference type="ChEBI" id="CHEBI:74151"/>
        <dbReference type="EC" id="2.3.1.225"/>
    </reaction>
</comment>
<comment type="domain">
    <text evidence="8">The DHHC domain is required for palmitoyltransferase activity.</text>
</comment>
<keyword evidence="6" id="KW-0449">Lipoprotein</keyword>
<dbReference type="EMBL" id="RSCD01000007">
    <property type="protein sequence ID" value="RSH91729.1"/>
    <property type="molecule type" value="Genomic_DNA"/>
</dbReference>
<keyword evidence="2 8" id="KW-0812">Transmembrane</keyword>
<evidence type="ECO:0000256" key="9">
    <source>
        <dbReference type="SAM" id="MobiDB-lite"/>
    </source>
</evidence>